<feature type="transmembrane region" description="Helical" evidence="2">
    <location>
        <begin position="319"/>
        <end position="341"/>
    </location>
</feature>
<feature type="transmembrane region" description="Helical" evidence="2">
    <location>
        <begin position="180"/>
        <end position="202"/>
    </location>
</feature>
<evidence type="ECO:0000259" key="3">
    <source>
        <dbReference type="PROSITE" id="PS51462"/>
    </source>
</evidence>
<keyword evidence="2" id="KW-0812">Transmembrane</keyword>
<dbReference type="SUPFAM" id="SSF55811">
    <property type="entry name" value="Nudix"/>
    <property type="match status" value="1"/>
</dbReference>
<reference evidence="4 5" key="1">
    <citation type="submission" date="2019-02" db="EMBL/GenBank/DDBJ databases">
        <title>Deep-cultivation of Planctomycetes and their phenomic and genomic characterization uncovers novel biology.</title>
        <authorList>
            <person name="Wiegand S."/>
            <person name="Jogler M."/>
            <person name="Boedeker C."/>
            <person name="Pinto D."/>
            <person name="Vollmers J."/>
            <person name="Rivas-Marin E."/>
            <person name="Kohn T."/>
            <person name="Peeters S.H."/>
            <person name="Heuer A."/>
            <person name="Rast P."/>
            <person name="Oberbeckmann S."/>
            <person name="Bunk B."/>
            <person name="Jeske O."/>
            <person name="Meyerdierks A."/>
            <person name="Storesund J.E."/>
            <person name="Kallscheuer N."/>
            <person name="Luecker S."/>
            <person name="Lage O.M."/>
            <person name="Pohl T."/>
            <person name="Merkel B.J."/>
            <person name="Hornburger P."/>
            <person name="Mueller R.-W."/>
            <person name="Bruemmer F."/>
            <person name="Labrenz M."/>
            <person name="Spormann A.M."/>
            <person name="Op den Camp H."/>
            <person name="Overmann J."/>
            <person name="Amann R."/>
            <person name="Jetten M.S.M."/>
            <person name="Mascher T."/>
            <person name="Medema M.H."/>
            <person name="Devos D.P."/>
            <person name="Kaster A.-K."/>
            <person name="Ovreas L."/>
            <person name="Rohde M."/>
            <person name="Galperin M.Y."/>
            <person name="Jogler C."/>
        </authorList>
    </citation>
    <scope>NUCLEOTIDE SEQUENCE [LARGE SCALE GENOMIC DNA]</scope>
    <source>
        <strain evidence="4 5">Pla133</strain>
    </source>
</reference>
<dbReference type="KEGG" id="pbap:Pla133_44700"/>
<dbReference type="InterPro" id="IPR015797">
    <property type="entry name" value="NUDIX_hydrolase-like_dom_sf"/>
</dbReference>
<name>A0A518BQV2_9BACT</name>
<dbReference type="PANTHER" id="PTHR21340">
    <property type="entry name" value="DIADENOSINE 5,5-P1,P4-TETRAPHOSPHATE PYROPHOSPHOHYDROLASE MUTT"/>
    <property type="match status" value="1"/>
</dbReference>
<dbReference type="GO" id="GO:0004081">
    <property type="term" value="F:bis(5'-nucleosyl)-tetraphosphatase (asymmetrical) activity"/>
    <property type="evidence" value="ECO:0007669"/>
    <property type="project" value="TreeGrafter"/>
</dbReference>
<feature type="transmembrane region" description="Helical" evidence="2">
    <location>
        <begin position="214"/>
        <end position="233"/>
    </location>
</feature>
<protein>
    <submittedName>
        <fullName evidence="4">NUDIX domain protein</fullName>
    </submittedName>
</protein>
<dbReference type="Gene3D" id="3.90.79.10">
    <property type="entry name" value="Nucleoside Triphosphate Pyrophosphohydrolase"/>
    <property type="match status" value="1"/>
</dbReference>
<dbReference type="EMBL" id="CP036287">
    <property type="protein sequence ID" value="QDU69351.1"/>
    <property type="molecule type" value="Genomic_DNA"/>
</dbReference>
<dbReference type="Pfam" id="PF00293">
    <property type="entry name" value="NUDIX"/>
    <property type="match status" value="1"/>
</dbReference>
<keyword evidence="1" id="KW-0378">Hydrolase</keyword>
<evidence type="ECO:0000256" key="2">
    <source>
        <dbReference type="SAM" id="Phobius"/>
    </source>
</evidence>
<gene>
    <name evidence="4" type="ORF">Pla133_44700</name>
</gene>
<keyword evidence="5" id="KW-1185">Reference proteome</keyword>
<dbReference type="Proteomes" id="UP000316921">
    <property type="component" value="Chromosome"/>
</dbReference>
<evidence type="ECO:0000313" key="4">
    <source>
        <dbReference type="EMBL" id="QDU69351.1"/>
    </source>
</evidence>
<sequence>MEVESEGVELEQVPTHAGGVVVRPTLTGPLFLMVRSRSNPTEWVLPKGHIERVASCRETPEATARREVEEETGVVAEVVAPAGDLCYSKEGEDVVSRMFLMRFVSQGPSSEGRETRWASFEDARRELAHPGAVHVLESARLLTAQQPHEAHDALAEQVLMKQLDLLHERMKETSATANDFLAKFLFGGMIAVIALLNADLVLLDEPLFARPSPWMLVAVGPLLLLTAVYFGLVTDHLQSYRRSHRKLKYKFELTLHSLLQQPGVVPEEYSRRMELSVGAKAPDKDPPYPESGSRSEVLDYLVAHHRYKLTKIERWNRSVFFWLAMVLVLLTLAVRLVPLLGGAA</sequence>
<dbReference type="PANTHER" id="PTHR21340:SF0">
    <property type="entry name" value="BIS(5'-NUCLEOSYL)-TETRAPHOSPHATASE [ASYMMETRICAL]"/>
    <property type="match status" value="1"/>
</dbReference>
<dbReference type="AlphaFoldDB" id="A0A518BQV2"/>
<proteinExistence type="predicted"/>
<accession>A0A518BQV2</accession>
<dbReference type="PROSITE" id="PS51462">
    <property type="entry name" value="NUDIX"/>
    <property type="match status" value="1"/>
</dbReference>
<keyword evidence="2" id="KW-1133">Transmembrane helix</keyword>
<evidence type="ECO:0000313" key="5">
    <source>
        <dbReference type="Proteomes" id="UP000316921"/>
    </source>
</evidence>
<keyword evidence="2" id="KW-0472">Membrane</keyword>
<dbReference type="InterPro" id="IPR051325">
    <property type="entry name" value="Nudix_hydrolase_domain"/>
</dbReference>
<dbReference type="GO" id="GO:0006754">
    <property type="term" value="P:ATP biosynthetic process"/>
    <property type="evidence" value="ECO:0007669"/>
    <property type="project" value="TreeGrafter"/>
</dbReference>
<organism evidence="4 5">
    <name type="scientific">Engelhardtia mirabilis</name>
    <dbReference type="NCBI Taxonomy" id="2528011"/>
    <lineage>
        <taxon>Bacteria</taxon>
        <taxon>Pseudomonadati</taxon>
        <taxon>Planctomycetota</taxon>
        <taxon>Planctomycetia</taxon>
        <taxon>Planctomycetia incertae sedis</taxon>
        <taxon>Engelhardtia</taxon>
    </lineage>
</organism>
<dbReference type="InterPro" id="IPR000086">
    <property type="entry name" value="NUDIX_hydrolase_dom"/>
</dbReference>
<feature type="domain" description="Nudix hydrolase" evidence="3">
    <location>
        <begin position="13"/>
        <end position="141"/>
    </location>
</feature>
<evidence type="ECO:0000256" key="1">
    <source>
        <dbReference type="ARBA" id="ARBA00022801"/>
    </source>
</evidence>
<dbReference type="GO" id="GO:0006167">
    <property type="term" value="P:AMP biosynthetic process"/>
    <property type="evidence" value="ECO:0007669"/>
    <property type="project" value="TreeGrafter"/>
</dbReference>